<keyword evidence="2 5" id="KW-0863">Zinc-finger</keyword>
<feature type="domain" description="C3H1-type" evidence="7">
    <location>
        <begin position="227"/>
        <end position="255"/>
    </location>
</feature>
<evidence type="ECO:0000256" key="4">
    <source>
        <dbReference type="ARBA" id="ARBA00023125"/>
    </source>
</evidence>
<dbReference type="EMBL" id="JAGGNH010000003">
    <property type="protein sequence ID" value="KAJ0977323.1"/>
    <property type="molecule type" value="Genomic_DNA"/>
</dbReference>
<dbReference type="PROSITE" id="PS50103">
    <property type="entry name" value="ZF_C3H1"/>
    <property type="match status" value="3"/>
</dbReference>
<dbReference type="PANTHER" id="PTHR12506">
    <property type="entry name" value="PROTEIN PHOSPHATASE RELATED"/>
    <property type="match status" value="1"/>
</dbReference>
<dbReference type="Proteomes" id="UP001085076">
    <property type="component" value="Miscellaneous, Linkage group lg03"/>
</dbReference>
<feature type="zinc finger region" description="C3H1-type" evidence="5">
    <location>
        <begin position="227"/>
        <end position="255"/>
    </location>
</feature>
<evidence type="ECO:0000313" key="9">
    <source>
        <dbReference type="Proteomes" id="UP001085076"/>
    </source>
</evidence>
<feature type="compositionally biased region" description="Basic and acidic residues" evidence="6">
    <location>
        <begin position="111"/>
        <end position="121"/>
    </location>
</feature>
<evidence type="ECO:0000259" key="7">
    <source>
        <dbReference type="PROSITE" id="PS50103"/>
    </source>
</evidence>
<sequence length="405" mass="44239">MKAFLSAAQSTLSALRGGPNPSSSPPSDAKMADFGSETALTAAAPAPEVINVGFKDLSLLEKPQEEATEAIGDQEDNGQEKENGKPDDGDGDGDDQEDAVDGDEEVEEQEDPVREEGEGKKFSYSVTVSSDKTGACSSGSNFKYTHPRLRRRNPGKANDSWEGNQAVKEKEKAIGKETLPEKIGHGKCKYYLMPGGCKFGNDCKFAHDQETNGEGSVELNFLGLPVRPGAKECSYYMRTGGCKYANNCKFHHPDPIAVGGREPRDLPSPYNQGHTSMVSQLPATSWPMQITSSEPVPFLNAPPPFIPGMLLPPQGVHPTPEWNGYQAPVHPFFLQPPHPEMFVQYASPSTMNDHKNKMASAAHHQAHIDEFPDRPGQPECQYFMKTGSCKFKSSCKFHHPKSRLC</sequence>
<reference evidence="8" key="1">
    <citation type="submission" date="2021-03" db="EMBL/GenBank/DDBJ databases">
        <authorList>
            <person name="Li Z."/>
            <person name="Yang C."/>
        </authorList>
    </citation>
    <scope>NUCLEOTIDE SEQUENCE</scope>
    <source>
        <strain evidence="8">Dzin_1.0</strain>
        <tissue evidence="8">Leaf</tissue>
    </source>
</reference>
<feature type="zinc finger region" description="C3H1-type" evidence="5">
    <location>
        <begin position="374"/>
        <end position="402"/>
    </location>
</feature>
<evidence type="ECO:0000256" key="1">
    <source>
        <dbReference type="ARBA" id="ARBA00022723"/>
    </source>
</evidence>
<name>A0A9D5CPM0_9LILI</name>
<dbReference type="OrthoDB" id="777004at2759"/>
<evidence type="ECO:0000256" key="3">
    <source>
        <dbReference type="ARBA" id="ARBA00022833"/>
    </source>
</evidence>
<dbReference type="SMART" id="SM00356">
    <property type="entry name" value="ZnF_C3H1"/>
    <property type="match status" value="3"/>
</dbReference>
<feature type="domain" description="C3H1-type" evidence="7">
    <location>
        <begin position="187"/>
        <end position="210"/>
    </location>
</feature>
<keyword evidence="4" id="KW-0238">DNA-binding</keyword>
<gene>
    <name evidence="8" type="ORF">J5N97_012797</name>
</gene>
<reference evidence="8" key="2">
    <citation type="journal article" date="2022" name="Hortic Res">
        <title>The genome of Dioscorea zingiberensis sheds light on the biosynthesis, origin and evolution of the medicinally important diosgenin saponins.</title>
        <authorList>
            <person name="Li Y."/>
            <person name="Tan C."/>
            <person name="Li Z."/>
            <person name="Guo J."/>
            <person name="Li S."/>
            <person name="Chen X."/>
            <person name="Wang C."/>
            <person name="Dai X."/>
            <person name="Yang H."/>
            <person name="Song W."/>
            <person name="Hou L."/>
            <person name="Xu J."/>
            <person name="Tong Z."/>
            <person name="Xu A."/>
            <person name="Yuan X."/>
            <person name="Wang W."/>
            <person name="Yang Q."/>
            <person name="Chen L."/>
            <person name="Sun Z."/>
            <person name="Wang K."/>
            <person name="Pan B."/>
            <person name="Chen J."/>
            <person name="Bao Y."/>
            <person name="Liu F."/>
            <person name="Qi X."/>
            <person name="Gang D.R."/>
            <person name="Wen J."/>
            <person name="Li J."/>
        </authorList>
    </citation>
    <scope>NUCLEOTIDE SEQUENCE</scope>
    <source>
        <strain evidence="8">Dzin_1.0</strain>
    </source>
</reference>
<dbReference type="InterPro" id="IPR000571">
    <property type="entry name" value="Znf_CCCH"/>
</dbReference>
<evidence type="ECO:0000256" key="2">
    <source>
        <dbReference type="ARBA" id="ARBA00022771"/>
    </source>
</evidence>
<feature type="region of interest" description="Disordered" evidence="6">
    <location>
        <begin position="60"/>
        <end position="125"/>
    </location>
</feature>
<dbReference type="InterPro" id="IPR036855">
    <property type="entry name" value="Znf_CCCH_sf"/>
</dbReference>
<dbReference type="Gene3D" id="4.10.1000.10">
    <property type="entry name" value="Zinc finger, CCCH-type"/>
    <property type="match status" value="2"/>
</dbReference>
<keyword evidence="1 5" id="KW-0479">Metal-binding</keyword>
<feature type="compositionally biased region" description="Basic residues" evidence="6">
    <location>
        <begin position="145"/>
        <end position="154"/>
    </location>
</feature>
<feature type="compositionally biased region" description="Acidic residues" evidence="6">
    <location>
        <begin position="89"/>
        <end position="110"/>
    </location>
</feature>
<protein>
    <recommendedName>
        <fullName evidence="7">C3H1-type domain-containing protein</fullName>
    </recommendedName>
</protein>
<dbReference type="SUPFAM" id="SSF90229">
    <property type="entry name" value="CCCH zinc finger"/>
    <property type="match status" value="3"/>
</dbReference>
<feature type="region of interest" description="Disordered" evidence="6">
    <location>
        <begin position="139"/>
        <end position="171"/>
    </location>
</feature>
<accession>A0A9D5CPM0</accession>
<feature type="region of interest" description="Disordered" evidence="6">
    <location>
        <begin position="1"/>
        <end position="48"/>
    </location>
</feature>
<organism evidence="8 9">
    <name type="scientific">Dioscorea zingiberensis</name>
    <dbReference type="NCBI Taxonomy" id="325984"/>
    <lineage>
        <taxon>Eukaryota</taxon>
        <taxon>Viridiplantae</taxon>
        <taxon>Streptophyta</taxon>
        <taxon>Embryophyta</taxon>
        <taxon>Tracheophyta</taxon>
        <taxon>Spermatophyta</taxon>
        <taxon>Magnoliopsida</taxon>
        <taxon>Liliopsida</taxon>
        <taxon>Dioscoreales</taxon>
        <taxon>Dioscoreaceae</taxon>
        <taxon>Dioscorea</taxon>
    </lineage>
</organism>
<keyword evidence="9" id="KW-1185">Reference proteome</keyword>
<evidence type="ECO:0000256" key="6">
    <source>
        <dbReference type="SAM" id="MobiDB-lite"/>
    </source>
</evidence>
<feature type="compositionally biased region" description="Low complexity" evidence="6">
    <location>
        <begin position="37"/>
        <end position="48"/>
    </location>
</feature>
<evidence type="ECO:0000313" key="8">
    <source>
        <dbReference type="EMBL" id="KAJ0977323.1"/>
    </source>
</evidence>
<dbReference type="GO" id="GO:0003729">
    <property type="term" value="F:mRNA binding"/>
    <property type="evidence" value="ECO:0007669"/>
    <property type="project" value="TreeGrafter"/>
</dbReference>
<dbReference type="Pfam" id="PF00642">
    <property type="entry name" value="zf-CCCH"/>
    <property type="match status" value="3"/>
</dbReference>
<evidence type="ECO:0000256" key="5">
    <source>
        <dbReference type="PROSITE-ProRule" id="PRU00723"/>
    </source>
</evidence>
<feature type="compositionally biased region" description="Acidic residues" evidence="6">
    <location>
        <begin position="66"/>
        <end position="77"/>
    </location>
</feature>
<dbReference type="InterPro" id="IPR050974">
    <property type="entry name" value="Plant_ZF_CCCH"/>
</dbReference>
<comment type="caution">
    <text evidence="8">The sequence shown here is derived from an EMBL/GenBank/DDBJ whole genome shotgun (WGS) entry which is preliminary data.</text>
</comment>
<feature type="domain" description="C3H1-type" evidence="7">
    <location>
        <begin position="374"/>
        <end position="402"/>
    </location>
</feature>
<feature type="zinc finger region" description="C3H1-type" evidence="5">
    <location>
        <begin position="187"/>
        <end position="210"/>
    </location>
</feature>
<dbReference type="GO" id="GO:0003677">
    <property type="term" value="F:DNA binding"/>
    <property type="evidence" value="ECO:0007669"/>
    <property type="project" value="UniProtKB-KW"/>
</dbReference>
<dbReference type="AlphaFoldDB" id="A0A9D5CPM0"/>
<dbReference type="GO" id="GO:0008270">
    <property type="term" value="F:zinc ion binding"/>
    <property type="evidence" value="ECO:0007669"/>
    <property type="project" value="UniProtKB-KW"/>
</dbReference>
<dbReference type="PANTHER" id="PTHR12506:SF20">
    <property type="entry name" value="ZINC FINGER CCCH DOMAIN-CONTAINING PROTEIN 67"/>
    <property type="match status" value="1"/>
</dbReference>
<feature type="compositionally biased region" description="Basic and acidic residues" evidence="6">
    <location>
        <begin position="78"/>
        <end position="88"/>
    </location>
</feature>
<proteinExistence type="predicted"/>
<keyword evidence="3 5" id="KW-0862">Zinc</keyword>